<proteinExistence type="predicted"/>
<evidence type="ECO:0000313" key="1">
    <source>
        <dbReference type="EMBL" id="MBC2605925.1"/>
    </source>
</evidence>
<dbReference type="InterPro" id="IPR027417">
    <property type="entry name" value="P-loop_NTPase"/>
</dbReference>
<keyword evidence="1" id="KW-0808">Transferase</keyword>
<dbReference type="EMBL" id="JACHVC010000007">
    <property type="protein sequence ID" value="MBC2605925.1"/>
    <property type="molecule type" value="Genomic_DNA"/>
</dbReference>
<reference evidence="1 2" key="1">
    <citation type="submission" date="2020-07" db="EMBL/GenBank/DDBJ databases">
        <authorList>
            <person name="Feng X."/>
        </authorList>
    </citation>
    <scope>NUCLEOTIDE SEQUENCE [LARGE SCALE GENOMIC DNA]</scope>
    <source>
        <strain evidence="1 2">JCM23202</strain>
    </source>
</reference>
<name>A0A7X1B7P8_9BACT</name>
<dbReference type="Gene3D" id="3.40.50.300">
    <property type="entry name" value="P-loop containing nucleotide triphosphate hydrolases"/>
    <property type="match status" value="1"/>
</dbReference>
<protein>
    <submittedName>
        <fullName evidence="1">Shikimate kinase</fullName>
    </submittedName>
</protein>
<dbReference type="SUPFAM" id="SSF52540">
    <property type="entry name" value="P-loop containing nucleoside triphosphate hydrolases"/>
    <property type="match status" value="1"/>
</dbReference>
<dbReference type="GO" id="GO:0016301">
    <property type="term" value="F:kinase activity"/>
    <property type="evidence" value="ECO:0007669"/>
    <property type="project" value="UniProtKB-KW"/>
</dbReference>
<comment type="caution">
    <text evidence="1">The sequence shown here is derived from an EMBL/GenBank/DDBJ whole genome shotgun (WGS) entry which is preliminary data.</text>
</comment>
<dbReference type="PANTHER" id="PTHR37816">
    <property type="entry name" value="YALI0E33011P"/>
    <property type="match status" value="1"/>
</dbReference>
<dbReference type="CDD" id="cd02019">
    <property type="entry name" value="NK"/>
    <property type="match status" value="1"/>
</dbReference>
<keyword evidence="1" id="KW-0418">Kinase</keyword>
<keyword evidence="2" id="KW-1185">Reference proteome</keyword>
<evidence type="ECO:0000313" key="2">
    <source>
        <dbReference type="Proteomes" id="UP000526501"/>
    </source>
</evidence>
<dbReference type="RefSeq" id="WP_185659813.1">
    <property type="nucleotide sequence ID" value="NZ_CAWPOO010000007.1"/>
</dbReference>
<accession>A0A7X1B7P8</accession>
<sequence length="173" mass="19478">MLRILVFGNSGSGKSTFAKNLACLPEVAHLDLDSIAWKPNQPGVRETLHLSFEAIDTFISEHSKWVIEGCYSSLLEYAADSANSMVFLNPGVKACQSNCRNRPWEPHKYSSPAAQDKNLTMLLDWVASYESKDDEFSLQQHQMLFDSFDGKKYELKSNSESKELLQSLKSTYG</sequence>
<dbReference type="InterPro" id="IPR052922">
    <property type="entry name" value="Cytidylate_Kinase-2"/>
</dbReference>
<dbReference type="PANTHER" id="PTHR37816:SF2">
    <property type="entry name" value="DNA TOPOLOGY MODULATION PROTEIN FLAR-RELATED PROTEIN"/>
    <property type="match status" value="1"/>
</dbReference>
<organism evidence="1 2">
    <name type="scientific">Pelagicoccus albus</name>
    <dbReference type="NCBI Taxonomy" id="415222"/>
    <lineage>
        <taxon>Bacteria</taxon>
        <taxon>Pseudomonadati</taxon>
        <taxon>Verrucomicrobiota</taxon>
        <taxon>Opitutia</taxon>
        <taxon>Puniceicoccales</taxon>
        <taxon>Pelagicoccaceae</taxon>
        <taxon>Pelagicoccus</taxon>
    </lineage>
</organism>
<gene>
    <name evidence="1" type="ORF">H5P27_07700</name>
</gene>
<dbReference type="AlphaFoldDB" id="A0A7X1B7P8"/>
<dbReference type="Proteomes" id="UP000526501">
    <property type="component" value="Unassembled WGS sequence"/>
</dbReference>